<dbReference type="EMBL" id="MU007165">
    <property type="protein sequence ID" value="KAF2416270.1"/>
    <property type="molecule type" value="Genomic_DNA"/>
</dbReference>
<dbReference type="Proteomes" id="UP000800235">
    <property type="component" value="Unassembled WGS sequence"/>
</dbReference>
<accession>A0A9P4TSI4</accession>
<proteinExistence type="predicted"/>
<feature type="signal peptide" evidence="1">
    <location>
        <begin position="1"/>
        <end position="17"/>
    </location>
</feature>
<dbReference type="AlphaFoldDB" id="A0A9P4TSI4"/>
<feature type="chain" id="PRO_5040229540" evidence="1">
    <location>
        <begin position="18"/>
        <end position="219"/>
    </location>
</feature>
<evidence type="ECO:0000313" key="3">
    <source>
        <dbReference type="Proteomes" id="UP000800235"/>
    </source>
</evidence>
<sequence>MRFTKIIPCCLIGTSLASPLLLSRAPGPPVEQAIRGVGEQFEALDAHFTSANAKNAWPSNAAALTQQAQSIQDRIIDKLISGRLLIRSGPNIDGQESMRLWDWSEALTKYYEKTIPEWSKARKHVQAVGKNIAVLRQLNELMINSENFNADIAKKMVGPAAVAVKPPNKDLSWHGFRVEMAVSAAFTFNSTDREPRFSLGHEQRCGNSLHMTRTYNSSG</sequence>
<keyword evidence="3" id="KW-1185">Reference proteome</keyword>
<evidence type="ECO:0000256" key="1">
    <source>
        <dbReference type="SAM" id="SignalP"/>
    </source>
</evidence>
<comment type="caution">
    <text evidence="2">The sequence shown here is derived from an EMBL/GenBank/DDBJ whole genome shotgun (WGS) entry which is preliminary data.</text>
</comment>
<protein>
    <submittedName>
        <fullName evidence="2">Uncharacterized protein</fullName>
    </submittedName>
</protein>
<reference evidence="2" key="1">
    <citation type="journal article" date="2020" name="Stud. Mycol.">
        <title>101 Dothideomycetes genomes: a test case for predicting lifestyles and emergence of pathogens.</title>
        <authorList>
            <person name="Haridas S."/>
            <person name="Albert R."/>
            <person name="Binder M."/>
            <person name="Bloem J."/>
            <person name="Labutti K."/>
            <person name="Salamov A."/>
            <person name="Andreopoulos B."/>
            <person name="Baker S."/>
            <person name="Barry K."/>
            <person name="Bills G."/>
            <person name="Bluhm B."/>
            <person name="Cannon C."/>
            <person name="Castanera R."/>
            <person name="Culley D."/>
            <person name="Daum C."/>
            <person name="Ezra D."/>
            <person name="Gonzalez J."/>
            <person name="Henrissat B."/>
            <person name="Kuo A."/>
            <person name="Liang C."/>
            <person name="Lipzen A."/>
            <person name="Lutzoni F."/>
            <person name="Magnuson J."/>
            <person name="Mondo S."/>
            <person name="Nolan M."/>
            <person name="Ohm R."/>
            <person name="Pangilinan J."/>
            <person name="Park H.-J."/>
            <person name="Ramirez L."/>
            <person name="Alfaro M."/>
            <person name="Sun H."/>
            <person name="Tritt A."/>
            <person name="Yoshinaga Y."/>
            <person name="Zwiers L.-H."/>
            <person name="Turgeon B."/>
            <person name="Goodwin S."/>
            <person name="Spatafora J."/>
            <person name="Crous P."/>
            <person name="Grigoriev I."/>
        </authorList>
    </citation>
    <scope>NUCLEOTIDE SEQUENCE</scope>
    <source>
        <strain evidence="2">CBS 130266</strain>
    </source>
</reference>
<evidence type="ECO:0000313" key="2">
    <source>
        <dbReference type="EMBL" id="KAF2416270.1"/>
    </source>
</evidence>
<gene>
    <name evidence="2" type="ORF">EJ08DRAFT_684319</name>
</gene>
<keyword evidence="1" id="KW-0732">Signal</keyword>
<organism evidence="2 3">
    <name type="scientific">Tothia fuscella</name>
    <dbReference type="NCBI Taxonomy" id="1048955"/>
    <lineage>
        <taxon>Eukaryota</taxon>
        <taxon>Fungi</taxon>
        <taxon>Dikarya</taxon>
        <taxon>Ascomycota</taxon>
        <taxon>Pezizomycotina</taxon>
        <taxon>Dothideomycetes</taxon>
        <taxon>Pleosporomycetidae</taxon>
        <taxon>Venturiales</taxon>
        <taxon>Cylindrosympodiaceae</taxon>
        <taxon>Tothia</taxon>
    </lineage>
</organism>
<name>A0A9P4TSI4_9PEZI</name>